<dbReference type="EMBL" id="LR796258">
    <property type="protein sequence ID" value="CAB4132021.1"/>
    <property type="molecule type" value="Genomic_DNA"/>
</dbReference>
<protein>
    <submittedName>
        <fullName evidence="1">Uncharacterized protein</fullName>
    </submittedName>
</protein>
<proteinExistence type="predicted"/>
<gene>
    <name evidence="1" type="ORF">UFOVP134_2</name>
</gene>
<evidence type="ECO:0000313" key="1">
    <source>
        <dbReference type="EMBL" id="CAB4132021.1"/>
    </source>
</evidence>
<organism evidence="1">
    <name type="scientific">uncultured Caudovirales phage</name>
    <dbReference type="NCBI Taxonomy" id="2100421"/>
    <lineage>
        <taxon>Viruses</taxon>
        <taxon>Duplodnaviria</taxon>
        <taxon>Heunggongvirae</taxon>
        <taxon>Uroviricota</taxon>
        <taxon>Caudoviricetes</taxon>
        <taxon>Peduoviridae</taxon>
        <taxon>Maltschvirus</taxon>
        <taxon>Maltschvirus maltsch</taxon>
    </lineage>
</organism>
<sequence length="175" mass="17867">MTIRNRTKNVAIPGRGAGRSIPSGYLIGRTSKGQGRLELMGINELTSIGMASNHAVANATSNLPGFNFNIGGRPAAGEEVGSGTWGHNVIFDPAQVTYTITASIPSTGTAVFDIKVFSGVYTAIGTITFTSSATGVLAWVGEPVIPAGVQISLWAPASQDATLAGITGIVYGASI</sequence>
<name>A0A6J5LCM8_9CAUD</name>
<reference evidence="1" key="1">
    <citation type="submission" date="2020-04" db="EMBL/GenBank/DDBJ databases">
        <authorList>
            <person name="Chiriac C."/>
            <person name="Salcher M."/>
            <person name="Ghai R."/>
            <person name="Kavagutti S V."/>
        </authorList>
    </citation>
    <scope>NUCLEOTIDE SEQUENCE</scope>
</reference>
<accession>A0A6J5LCM8</accession>